<protein>
    <submittedName>
        <fullName evidence="1">Uncharacterized protein</fullName>
    </submittedName>
</protein>
<proteinExistence type="predicted"/>
<sequence length="384" mass="40618">MKPPHFLKALLGRKSAEKKAIRPQSGPLAPFFDALGDPSLPPTARDGIGRIFDAVESPMFLSFPKQPALPKGVVPVADLPRALALMVSREGLETLECSYFPGVLPELSKTLLSTLDGDTQQALTLHTSRIQDRLSAALFSLIDPALARLTRRLPAETGPCPPLDSLRNASNASVLELLQLAVIVPLDEVPVALAMLEIFEAGAIPCGYLGLDAPCDTAAGRLCAWIGPQVHHPEAAAPAIELEDQIGRAAQEIFFALREAVRDLEVVQVGETAFVSSKSAGFFLSSGPMGAGMDRYTVYLSPTEEYDAATRPLAARIAGLAGLADCTARFGAPEKDIPSIRLPGRPPTLPGKLYRHGQVRVSALSANGVDLAAITVWLDPGAGG</sequence>
<gene>
    <name evidence="1" type="ORF">C8J30_11479</name>
</gene>
<organism evidence="1 2">
    <name type="scientific">Rhodobacter viridis</name>
    <dbReference type="NCBI Taxonomy" id="1054202"/>
    <lineage>
        <taxon>Bacteria</taxon>
        <taxon>Pseudomonadati</taxon>
        <taxon>Pseudomonadota</taxon>
        <taxon>Alphaproteobacteria</taxon>
        <taxon>Rhodobacterales</taxon>
        <taxon>Rhodobacter group</taxon>
        <taxon>Rhodobacter</taxon>
    </lineage>
</organism>
<evidence type="ECO:0000313" key="1">
    <source>
        <dbReference type="EMBL" id="PYF08141.1"/>
    </source>
</evidence>
<accession>A0A318TTG0</accession>
<name>A0A318TTG0_9RHOB</name>
<dbReference type="Proteomes" id="UP000247727">
    <property type="component" value="Unassembled WGS sequence"/>
</dbReference>
<evidence type="ECO:0000313" key="2">
    <source>
        <dbReference type="Proteomes" id="UP000247727"/>
    </source>
</evidence>
<dbReference type="AlphaFoldDB" id="A0A318TTG0"/>
<reference evidence="1 2" key="1">
    <citation type="submission" date="2018-06" db="EMBL/GenBank/DDBJ databases">
        <title>Genomic Encyclopedia of Type Strains, Phase III (KMG-III): the genomes of soil and plant-associated and newly described type strains.</title>
        <authorList>
            <person name="Whitman W."/>
        </authorList>
    </citation>
    <scope>NUCLEOTIDE SEQUENCE [LARGE SCALE GENOMIC DNA]</scope>
    <source>
        <strain evidence="1 2">JA737</strain>
    </source>
</reference>
<dbReference type="EMBL" id="QJTK01000014">
    <property type="protein sequence ID" value="PYF08141.1"/>
    <property type="molecule type" value="Genomic_DNA"/>
</dbReference>
<dbReference type="RefSeq" id="WP_110806673.1">
    <property type="nucleotide sequence ID" value="NZ_QJTK01000014.1"/>
</dbReference>
<comment type="caution">
    <text evidence="1">The sequence shown here is derived from an EMBL/GenBank/DDBJ whole genome shotgun (WGS) entry which is preliminary data.</text>
</comment>
<keyword evidence="2" id="KW-1185">Reference proteome</keyword>